<proteinExistence type="predicted"/>
<protein>
    <submittedName>
        <fullName evidence="3">Protein COFACTOR ASSEMBLY OF COMPLEX C SUBUNIT B CCB4, chloroplastic isoform X1</fullName>
    </submittedName>
</protein>
<dbReference type="GO" id="GO:0010190">
    <property type="term" value="P:cytochrome b6f complex assembly"/>
    <property type="evidence" value="ECO:0007669"/>
    <property type="project" value="TreeGrafter"/>
</dbReference>
<accession>A0A6P5EHC0</accession>
<organism evidence="2 3">
    <name type="scientific">Ananas comosus</name>
    <name type="common">Pineapple</name>
    <name type="synonym">Ananas ananas</name>
    <dbReference type="NCBI Taxonomy" id="4615"/>
    <lineage>
        <taxon>Eukaryota</taxon>
        <taxon>Viridiplantae</taxon>
        <taxon>Streptophyta</taxon>
        <taxon>Embryophyta</taxon>
        <taxon>Tracheophyta</taxon>
        <taxon>Spermatophyta</taxon>
        <taxon>Magnoliopsida</taxon>
        <taxon>Liliopsida</taxon>
        <taxon>Poales</taxon>
        <taxon>Bromeliaceae</taxon>
        <taxon>Bromelioideae</taxon>
        <taxon>Ananas</taxon>
    </lineage>
</organism>
<dbReference type="GO" id="GO:0009507">
    <property type="term" value="C:chloroplast"/>
    <property type="evidence" value="ECO:0007669"/>
    <property type="project" value="TreeGrafter"/>
</dbReference>
<dbReference type="GeneID" id="109706456"/>
<dbReference type="Pfam" id="PF11152">
    <property type="entry name" value="CCB2_CCB4"/>
    <property type="match status" value="1"/>
</dbReference>
<reference evidence="2" key="1">
    <citation type="journal article" date="2015" name="Nat. Genet.">
        <title>The pineapple genome and the evolution of CAM photosynthesis.</title>
        <authorList>
            <person name="Ming R."/>
            <person name="VanBuren R."/>
            <person name="Wai C.M."/>
            <person name="Tang H."/>
            <person name="Schatz M.C."/>
            <person name="Bowers J.E."/>
            <person name="Lyons E."/>
            <person name="Wang M.L."/>
            <person name="Chen J."/>
            <person name="Biggers E."/>
            <person name="Zhang J."/>
            <person name="Huang L."/>
            <person name="Zhang L."/>
            <person name="Miao W."/>
            <person name="Zhang J."/>
            <person name="Ye Z."/>
            <person name="Miao C."/>
            <person name="Lin Z."/>
            <person name="Wang H."/>
            <person name="Zhou H."/>
            <person name="Yim W.C."/>
            <person name="Priest H.D."/>
            <person name="Zheng C."/>
            <person name="Woodhouse M."/>
            <person name="Edger P.P."/>
            <person name="Guyot R."/>
            <person name="Guo H.B."/>
            <person name="Guo H."/>
            <person name="Zheng G."/>
            <person name="Singh R."/>
            <person name="Sharma A."/>
            <person name="Min X."/>
            <person name="Zheng Y."/>
            <person name="Lee H."/>
            <person name="Gurtowski J."/>
            <person name="Sedlazeck F.J."/>
            <person name="Harkess A."/>
            <person name="McKain M.R."/>
            <person name="Liao Z."/>
            <person name="Fang J."/>
            <person name="Liu J."/>
            <person name="Zhang X."/>
            <person name="Zhang Q."/>
            <person name="Hu W."/>
            <person name="Qin Y."/>
            <person name="Wang K."/>
            <person name="Chen L.Y."/>
            <person name="Shirley N."/>
            <person name="Lin Y.R."/>
            <person name="Liu L.Y."/>
            <person name="Hernandez A.G."/>
            <person name="Wright C.L."/>
            <person name="Bulone V."/>
            <person name="Tuskan G.A."/>
            <person name="Heath K."/>
            <person name="Zee F."/>
            <person name="Moore P.H."/>
            <person name="Sunkar R."/>
            <person name="Leebens-Mack J.H."/>
            <person name="Mockler T."/>
            <person name="Bennetzen J.L."/>
            <person name="Freeling M."/>
            <person name="Sankoff D."/>
            <person name="Paterson A.H."/>
            <person name="Zhu X."/>
            <person name="Yang X."/>
            <person name="Smith J.A."/>
            <person name="Cushman J.C."/>
            <person name="Paull R.E."/>
            <person name="Yu Q."/>
        </authorList>
    </citation>
    <scope>NUCLEOTIDE SEQUENCE [LARGE SCALE GENOMIC DNA]</scope>
    <source>
        <strain evidence="2">cv. F153</strain>
    </source>
</reference>
<dbReference type="PANTHER" id="PTHR34943:SF2">
    <property type="entry name" value="PROTEIN COFACTOR ASSEMBLY OF COMPLEX C SUBUNIT B CCB4, CHLOROPLASTIC"/>
    <property type="match status" value="1"/>
</dbReference>
<dbReference type="AlphaFoldDB" id="A0A6P5EHC0"/>
<dbReference type="PANTHER" id="PTHR34943">
    <property type="match status" value="1"/>
</dbReference>
<dbReference type="RefSeq" id="XP_020082859.1">
    <property type="nucleotide sequence ID" value="XM_020227270.1"/>
</dbReference>
<keyword evidence="2" id="KW-1185">Reference proteome</keyword>
<gene>
    <name evidence="3" type="primary">LOC109706456</name>
</gene>
<dbReference type="InterPro" id="IPR044705">
    <property type="entry name" value="CCB4"/>
</dbReference>
<evidence type="ECO:0000313" key="2">
    <source>
        <dbReference type="Proteomes" id="UP000515123"/>
    </source>
</evidence>
<name>A0A6P5EHC0_ANACO</name>
<dbReference type="InterPro" id="IPR021325">
    <property type="entry name" value="CCB2/CCB4"/>
</dbReference>
<dbReference type="OrthoDB" id="439612at2759"/>
<evidence type="ECO:0000313" key="3">
    <source>
        <dbReference type="RefSeq" id="XP_020082859.1"/>
    </source>
</evidence>
<feature type="compositionally biased region" description="Low complexity" evidence="1">
    <location>
        <begin position="32"/>
        <end position="49"/>
    </location>
</feature>
<dbReference type="Proteomes" id="UP000515123">
    <property type="component" value="Linkage group 2"/>
</dbReference>
<sequence>MEARGLLLLRAFSSLPLRLPCRRNPVSPPSSPLFKPFSSSSSSPRSASSQRTYRGPKPRRDLVREWVSRNDALVRSSPIFVGGVALLAVLLNRAFSGIAPVADASSSQSRADILTLALAVTDILTGLVWLSIRPKVVSPVVPQGVECERIKSGIANRAVLELLWAWKSLSTATCCKSFVVVHGGDCLLQIGFAAESLNKDGDAMIVDVHKLIEGSLYKSVMKSGKQSYLANLSLYPGRSELPFLPTNTQALILQPLGDTGIAIVGGDTIRGFTNFDQAWINLMAEKLDATLASTY</sequence>
<evidence type="ECO:0000256" key="1">
    <source>
        <dbReference type="SAM" id="MobiDB-lite"/>
    </source>
</evidence>
<reference evidence="3" key="2">
    <citation type="submission" date="2025-08" db="UniProtKB">
        <authorList>
            <consortium name="RefSeq"/>
        </authorList>
    </citation>
    <scope>IDENTIFICATION</scope>
    <source>
        <tissue evidence="3">Leaf</tissue>
    </source>
</reference>
<feature type="region of interest" description="Disordered" evidence="1">
    <location>
        <begin position="25"/>
        <end position="57"/>
    </location>
</feature>